<accession>A0AAW1T9Z3</accession>
<sequence length="145" mass="14801">MVNHFSMAVVTSGSAVGVSCSPVPDEPGGSTCATSQTAVCCGQLSNTTGFACLTVESYDQLPAAPESTCACYDLSALCCGMMDVTGCTGVDTRYTSCPGAQSQFCCAISNVSDSPNIPKNSSSAQLQHMLRGMSLPKIAPSGYSQ</sequence>
<name>A0AAW1T9Z3_9CHLO</name>
<dbReference type="AlphaFoldDB" id="A0AAW1T9Z3"/>
<keyword evidence="2" id="KW-1185">Reference proteome</keyword>
<reference evidence="1 2" key="1">
    <citation type="journal article" date="2024" name="Nat. Commun.">
        <title>Phylogenomics reveals the evolutionary origins of lichenization in chlorophyte algae.</title>
        <authorList>
            <person name="Puginier C."/>
            <person name="Libourel C."/>
            <person name="Otte J."/>
            <person name="Skaloud P."/>
            <person name="Haon M."/>
            <person name="Grisel S."/>
            <person name="Petersen M."/>
            <person name="Berrin J.G."/>
            <person name="Delaux P.M."/>
            <person name="Dal Grande F."/>
            <person name="Keller J."/>
        </authorList>
    </citation>
    <scope>NUCLEOTIDE SEQUENCE [LARGE SCALE GENOMIC DNA]</scope>
    <source>
        <strain evidence="1 2">SAG 2523</strain>
    </source>
</reference>
<evidence type="ECO:0000313" key="1">
    <source>
        <dbReference type="EMBL" id="KAK9865758.1"/>
    </source>
</evidence>
<dbReference type="Proteomes" id="UP001485043">
    <property type="component" value="Unassembled WGS sequence"/>
</dbReference>
<evidence type="ECO:0000313" key="2">
    <source>
        <dbReference type="Proteomes" id="UP001485043"/>
    </source>
</evidence>
<organism evidence="1 2">
    <name type="scientific">Apatococcus fuscideae</name>
    <dbReference type="NCBI Taxonomy" id="2026836"/>
    <lineage>
        <taxon>Eukaryota</taxon>
        <taxon>Viridiplantae</taxon>
        <taxon>Chlorophyta</taxon>
        <taxon>core chlorophytes</taxon>
        <taxon>Trebouxiophyceae</taxon>
        <taxon>Chlorellales</taxon>
        <taxon>Chlorellaceae</taxon>
        <taxon>Apatococcus</taxon>
    </lineage>
</organism>
<gene>
    <name evidence="1" type="ORF">WJX84_004482</name>
</gene>
<proteinExistence type="predicted"/>
<comment type="caution">
    <text evidence="1">The sequence shown here is derived from an EMBL/GenBank/DDBJ whole genome shotgun (WGS) entry which is preliminary data.</text>
</comment>
<dbReference type="EMBL" id="JALJOV010000219">
    <property type="protein sequence ID" value="KAK9865758.1"/>
    <property type="molecule type" value="Genomic_DNA"/>
</dbReference>
<protein>
    <submittedName>
        <fullName evidence="1">Uncharacterized protein</fullName>
    </submittedName>
</protein>